<dbReference type="EMBL" id="FNEJ01000009">
    <property type="protein sequence ID" value="SDI75124.1"/>
    <property type="molecule type" value="Genomic_DNA"/>
</dbReference>
<proteinExistence type="predicted"/>
<dbReference type="InterPro" id="IPR027275">
    <property type="entry name" value="PRC-brl_dom"/>
</dbReference>
<feature type="compositionally biased region" description="Polar residues" evidence="1">
    <location>
        <begin position="42"/>
        <end position="51"/>
    </location>
</feature>
<evidence type="ECO:0000313" key="4">
    <source>
        <dbReference type="EMBL" id="SDI75124.1"/>
    </source>
</evidence>
<name>A0A1G8N4I7_9RHOB</name>
<dbReference type="Gene3D" id="2.30.30.240">
    <property type="entry name" value="PRC-barrel domain"/>
    <property type="match status" value="1"/>
</dbReference>
<dbReference type="InterPro" id="IPR011033">
    <property type="entry name" value="PRC_barrel-like_sf"/>
</dbReference>
<evidence type="ECO:0000256" key="2">
    <source>
        <dbReference type="SAM" id="SignalP"/>
    </source>
</evidence>
<keyword evidence="2" id="KW-0732">Signal</keyword>
<organism evidence="4 5">
    <name type="scientific">Salipiger marinus</name>
    <dbReference type="NCBI Taxonomy" id="555512"/>
    <lineage>
        <taxon>Bacteria</taxon>
        <taxon>Pseudomonadati</taxon>
        <taxon>Pseudomonadota</taxon>
        <taxon>Alphaproteobacteria</taxon>
        <taxon>Rhodobacterales</taxon>
        <taxon>Roseobacteraceae</taxon>
        <taxon>Salipiger</taxon>
    </lineage>
</organism>
<feature type="region of interest" description="Disordered" evidence="1">
    <location>
        <begin position="21"/>
        <end position="106"/>
    </location>
</feature>
<reference evidence="4 5" key="1">
    <citation type="submission" date="2016-10" db="EMBL/GenBank/DDBJ databases">
        <authorList>
            <person name="de Groot N.N."/>
        </authorList>
    </citation>
    <scope>NUCLEOTIDE SEQUENCE [LARGE SCALE GENOMIC DNA]</scope>
    <source>
        <strain evidence="4 5">DSM 26424</strain>
    </source>
</reference>
<dbReference type="Pfam" id="PF05239">
    <property type="entry name" value="PRC"/>
    <property type="match status" value="1"/>
</dbReference>
<dbReference type="OrthoDB" id="6158291at2"/>
<feature type="chain" id="PRO_5011689888" evidence="2">
    <location>
        <begin position="21"/>
        <end position="226"/>
    </location>
</feature>
<dbReference type="RefSeq" id="WP_089847316.1">
    <property type="nucleotide sequence ID" value="NZ_FNEJ01000009.1"/>
</dbReference>
<gene>
    <name evidence="4" type="ORF">SAMN04487993_1009153</name>
</gene>
<feature type="compositionally biased region" description="Low complexity" evidence="1">
    <location>
        <begin position="70"/>
        <end position="94"/>
    </location>
</feature>
<feature type="compositionally biased region" description="Acidic residues" evidence="1">
    <location>
        <begin position="53"/>
        <end position="67"/>
    </location>
</feature>
<dbReference type="SUPFAM" id="SSF50346">
    <property type="entry name" value="PRC-barrel domain"/>
    <property type="match status" value="1"/>
</dbReference>
<dbReference type="AlphaFoldDB" id="A0A1G8N4I7"/>
<sequence length="226" mass="23369">MKHLKMTAAVLALTAGSAFAQSTMDSETPAMPEGGDAAENSAPLTTPQAQNEDTADTLDEATEDDGSDMAQDNAAEPMAPAAPMGDAPADTAMDSTATPMDDGGPVVAGLEGEFMLSSDITGNNVYAIDADGDQGVEWDDAMSYDAVDENWDDVGDISDVVLNADGSLQGVVADIGGFLGIGESQVFVPLEEMKMVPMEDGRFAVVTNYTQEELEGRSEAGDSALN</sequence>
<feature type="signal peptide" evidence="2">
    <location>
        <begin position="1"/>
        <end position="20"/>
    </location>
</feature>
<accession>A0A1G8N4I7</accession>
<evidence type="ECO:0000256" key="1">
    <source>
        <dbReference type="SAM" id="MobiDB-lite"/>
    </source>
</evidence>
<feature type="domain" description="PRC-barrel" evidence="3">
    <location>
        <begin position="145"/>
        <end position="203"/>
    </location>
</feature>
<dbReference type="STRING" id="555512.SAMN04487993_1009153"/>
<evidence type="ECO:0000259" key="3">
    <source>
        <dbReference type="Pfam" id="PF05239"/>
    </source>
</evidence>
<keyword evidence="5" id="KW-1185">Reference proteome</keyword>
<evidence type="ECO:0000313" key="5">
    <source>
        <dbReference type="Proteomes" id="UP000199093"/>
    </source>
</evidence>
<protein>
    <submittedName>
        <fullName evidence="4">PRC-barrel domain-containing protein</fullName>
    </submittedName>
</protein>
<dbReference type="Proteomes" id="UP000199093">
    <property type="component" value="Unassembled WGS sequence"/>
</dbReference>